<gene>
    <name evidence="2" type="ORF">CSH63_32195</name>
</gene>
<dbReference type="KEGG" id="mtua:CSH63_32195"/>
<dbReference type="EMBL" id="CP024087">
    <property type="protein sequence ID" value="AYF32017.1"/>
    <property type="molecule type" value="Genomic_DNA"/>
</dbReference>
<evidence type="ECO:0000313" key="3">
    <source>
        <dbReference type="Proteomes" id="UP000267804"/>
    </source>
</evidence>
<accession>A0A386WU86</accession>
<feature type="compositionally biased region" description="Basic and acidic residues" evidence="1">
    <location>
        <begin position="115"/>
        <end position="124"/>
    </location>
</feature>
<organism evidence="2 3">
    <name type="scientific">Micromonospora tulbaghiae</name>
    <dbReference type="NCBI Taxonomy" id="479978"/>
    <lineage>
        <taxon>Bacteria</taxon>
        <taxon>Bacillati</taxon>
        <taxon>Actinomycetota</taxon>
        <taxon>Actinomycetes</taxon>
        <taxon>Micromonosporales</taxon>
        <taxon>Micromonosporaceae</taxon>
        <taxon>Micromonospora</taxon>
    </lineage>
</organism>
<feature type="compositionally biased region" description="Polar residues" evidence="1">
    <location>
        <begin position="1"/>
        <end position="12"/>
    </location>
</feature>
<feature type="region of interest" description="Disordered" evidence="1">
    <location>
        <begin position="1"/>
        <end position="34"/>
    </location>
</feature>
<evidence type="ECO:0000256" key="1">
    <source>
        <dbReference type="SAM" id="MobiDB-lite"/>
    </source>
</evidence>
<dbReference type="AlphaFoldDB" id="A0A386WU86"/>
<dbReference type="Proteomes" id="UP000267804">
    <property type="component" value="Chromosome"/>
</dbReference>
<protein>
    <submittedName>
        <fullName evidence="2">Uncharacterized protein</fullName>
    </submittedName>
</protein>
<sequence>MACVFTATTASPRDSEGRHVGGTGVPEVGDPESPPAVTVVEGGATACGAVHGGRGGAGRGRSSDVSGCPGGLAGPVSGQAGGGGAGGTGCAVEASLGTVAGAGGGVVGTAGGTGLRDDPGERGGRMAGGVGVTGTTSITCGTGDGTGSGVPVMPTGGSGTGSPCAGSPARHRPHTHPRIIVRIQPFTHE</sequence>
<feature type="region of interest" description="Disordered" evidence="1">
    <location>
        <begin position="112"/>
        <end position="131"/>
    </location>
</feature>
<name>A0A386WU86_9ACTN</name>
<reference evidence="2 3" key="1">
    <citation type="submission" date="2017-10" db="EMBL/GenBank/DDBJ databases">
        <title>Integration of genomic and chemical information greatly accelerates assignment of the full stereostructure of myelolactone, a potent inhibitor of myeloma from a marine-derived Micromonospora.</title>
        <authorList>
            <person name="Kim M.C."/>
            <person name="Machado H."/>
            <person name="Jensen P.R."/>
            <person name="Fenical W."/>
        </authorList>
    </citation>
    <scope>NUCLEOTIDE SEQUENCE [LARGE SCALE GENOMIC DNA]</scope>
    <source>
        <strain evidence="2 3">CNY-010</strain>
    </source>
</reference>
<evidence type="ECO:0000313" key="2">
    <source>
        <dbReference type="EMBL" id="AYF32017.1"/>
    </source>
</evidence>
<proteinExistence type="predicted"/>